<dbReference type="InterPro" id="IPR050218">
    <property type="entry name" value="LptD"/>
</dbReference>
<keyword evidence="3" id="KW-1185">Reference proteome</keyword>
<evidence type="ECO:0000313" key="3">
    <source>
        <dbReference type="Proteomes" id="UP000662314"/>
    </source>
</evidence>
<dbReference type="PANTHER" id="PTHR30189:SF1">
    <property type="entry name" value="LPS-ASSEMBLY PROTEIN LPTD"/>
    <property type="match status" value="1"/>
</dbReference>
<sequence length="438" mass="49463">MKNHPLQGLVIGIVSTFLASSLVADDLTKTPPLIWDSPCTTPLPPRCDVCPLICLPNAKEGDQIVVNLKNPLYENGILFTNEGGLLVGPSIRIQAKIIKYTRQMEQESKILFASCSQDVLIDYHNQTLAADGIEYDFMNQCGFLTRGRVAVLPWYIEGARIELCPNGNVIFHDAFITTSEGENKDLKLIASKVEITPDKQLTATDIRFRLKEVPLFWFPKISLDLSKDYEPPVAVTFGWGGYPGTHIGLRAKLFSWKDFSAYGRVDGFLGHGAGAGIETQYCSSVRSTEFYTRNYYVHDLPLYDPEKKDRYRFQGSFFDRSLAGNITLNVVYDVVSDGQMAQYYNLEDFEDIPAGRTALDLRQQHESWIARLKANVRVNDFQSISQELPQLEWTLRPFDIPSGIIFDGIFRLGFLRYDYSNAIFTTVLPSGEFVRPSD</sequence>
<reference evidence="2 3" key="1">
    <citation type="journal article" date="2021" name="Int. J. Syst. Evol. Microbiol.">
        <title>Amazonocrinis nigriterrae gen. nov., sp. nov., Atlanticothrix silvestris gen. nov., sp. nov. and Dendronalium phyllosphericum gen. nov., sp. nov., nostocacean cyanobacteria from Brazilian environments.</title>
        <authorList>
            <person name="Alvarenga D.O."/>
            <person name="Andreote A.P.D."/>
            <person name="Branco L.H.Z."/>
            <person name="Delbaje E."/>
            <person name="Cruz R.B."/>
            <person name="Varani A.M."/>
            <person name="Fiore M.F."/>
        </authorList>
    </citation>
    <scope>NUCLEOTIDE SEQUENCE [LARGE SCALE GENOMIC DNA]</scope>
    <source>
        <strain evidence="2 3">CENA369</strain>
    </source>
</reference>
<dbReference type="AlphaFoldDB" id="A0A8J7I7G5"/>
<feature type="signal peptide" evidence="1">
    <location>
        <begin position="1"/>
        <end position="24"/>
    </location>
</feature>
<dbReference type="PANTHER" id="PTHR30189">
    <property type="entry name" value="LPS-ASSEMBLY PROTEIN"/>
    <property type="match status" value="1"/>
</dbReference>
<organism evidence="2 3">
    <name type="scientific">Dendronalium phyllosphericum CENA369</name>
    <dbReference type="NCBI Taxonomy" id="1725256"/>
    <lineage>
        <taxon>Bacteria</taxon>
        <taxon>Bacillati</taxon>
        <taxon>Cyanobacteriota</taxon>
        <taxon>Cyanophyceae</taxon>
        <taxon>Nostocales</taxon>
        <taxon>Nostocaceae</taxon>
        <taxon>Dendronalium</taxon>
        <taxon>Dendronalium phyllosphericum</taxon>
    </lineage>
</organism>
<gene>
    <name evidence="2" type="ORF">I8752_21980</name>
</gene>
<evidence type="ECO:0008006" key="4">
    <source>
        <dbReference type="Google" id="ProtNLM"/>
    </source>
</evidence>
<evidence type="ECO:0000256" key="1">
    <source>
        <dbReference type="SAM" id="SignalP"/>
    </source>
</evidence>
<evidence type="ECO:0000313" key="2">
    <source>
        <dbReference type="EMBL" id="MBH8575628.1"/>
    </source>
</evidence>
<dbReference type="GO" id="GO:0009279">
    <property type="term" value="C:cell outer membrane"/>
    <property type="evidence" value="ECO:0007669"/>
    <property type="project" value="TreeGrafter"/>
</dbReference>
<accession>A0A8J7I7G5</accession>
<dbReference type="RefSeq" id="WP_214434400.1">
    <property type="nucleotide sequence ID" value="NZ_CAWPUQ010000082.1"/>
</dbReference>
<proteinExistence type="predicted"/>
<feature type="non-terminal residue" evidence="2">
    <location>
        <position position="438"/>
    </location>
</feature>
<feature type="chain" id="PRO_5035325569" description="LPS-assembly protein LptD" evidence="1">
    <location>
        <begin position="25"/>
        <end position="438"/>
    </location>
</feature>
<keyword evidence="1" id="KW-0732">Signal</keyword>
<name>A0A8J7I7G5_9NOST</name>
<protein>
    <recommendedName>
        <fullName evidence="4">LPS-assembly protein LptD</fullName>
    </recommendedName>
</protein>
<dbReference type="Proteomes" id="UP000662314">
    <property type="component" value="Unassembled WGS sequence"/>
</dbReference>
<comment type="caution">
    <text evidence="2">The sequence shown here is derived from an EMBL/GenBank/DDBJ whole genome shotgun (WGS) entry which is preliminary data.</text>
</comment>
<dbReference type="EMBL" id="JAECZA010000172">
    <property type="protein sequence ID" value="MBH8575628.1"/>
    <property type="molecule type" value="Genomic_DNA"/>
</dbReference>
<dbReference type="GO" id="GO:1990351">
    <property type="term" value="C:transporter complex"/>
    <property type="evidence" value="ECO:0007669"/>
    <property type="project" value="TreeGrafter"/>
</dbReference>